<evidence type="ECO:0000313" key="16">
    <source>
        <dbReference type="Proteomes" id="UP000008983"/>
    </source>
</evidence>
<dbReference type="InParanoid" id="G0QNQ5"/>
<dbReference type="InterPro" id="IPR003613">
    <property type="entry name" value="Ubox_domain"/>
</dbReference>
<evidence type="ECO:0000256" key="8">
    <source>
        <dbReference type="ARBA" id="ARBA00022786"/>
    </source>
</evidence>
<protein>
    <submittedName>
        <fullName evidence="15">Peptidyl-prolyl cis-trans isomerase, putative</fullName>
        <ecNumber evidence="15">3.1.2.15</ecNumber>
        <ecNumber evidence="15">5.2.1.8</ecNumber>
    </submittedName>
</protein>
<dbReference type="STRING" id="857967.G0QNQ5"/>
<feature type="coiled-coil region" evidence="12">
    <location>
        <begin position="181"/>
        <end position="216"/>
    </location>
</feature>
<dbReference type="AlphaFoldDB" id="G0QNQ5"/>
<dbReference type="GO" id="GO:0071013">
    <property type="term" value="C:catalytic step 2 spliceosome"/>
    <property type="evidence" value="ECO:0007669"/>
    <property type="project" value="TreeGrafter"/>
</dbReference>
<dbReference type="SUPFAM" id="SSF50891">
    <property type="entry name" value="Cyclophilin-like"/>
    <property type="match status" value="1"/>
</dbReference>
<dbReference type="Proteomes" id="UP000008983">
    <property type="component" value="Unassembled WGS sequence"/>
</dbReference>
<name>G0QNQ5_ICHMU</name>
<keyword evidence="5" id="KW-0853">WD repeat</keyword>
<accession>G0QNQ5</accession>
<comment type="similarity">
    <text evidence="4">Belongs to the cyclophilin-type PPIase family. PPIL2 subfamily.</text>
</comment>
<keyword evidence="11" id="KW-0539">Nucleus</keyword>
<dbReference type="GO" id="GO:0003755">
    <property type="term" value="F:peptidyl-prolyl cis-trans isomerase activity"/>
    <property type="evidence" value="ECO:0007669"/>
    <property type="project" value="UniProtKB-KW"/>
</dbReference>
<keyword evidence="16" id="KW-1185">Reference proteome</keyword>
<dbReference type="eggNOG" id="KOG0883">
    <property type="taxonomic scope" value="Eukaryota"/>
</dbReference>
<comment type="subcellular location">
    <subcellularLocation>
        <location evidence="3">Nucleus</location>
    </subcellularLocation>
</comment>
<dbReference type="PANTHER" id="PTHR45625:SF1">
    <property type="entry name" value="RING-TYPE E3 UBIQUITIN-PROTEIN LIGASE PPIL2"/>
    <property type="match status" value="1"/>
</dbReference>
<dbReference type="InterPro" id="IPR002130">
    <property type="entry name" value="Cyclophilin-type_PPIase_dom"/>
</dbReference>
<sequence length="543" mass="63506">MEWGGKKDPEKVPMTKLPFFCCSLSLTPFKNPVCSPDGIVFDLISIIPYIKKYKKNPVTGQDLKTQDLIKLTFHKNEKEEYHDPISFKTFTEYTHIVAIKISGNVYAMDTVEELNRKPKFWKDLVSGEPFQPKDIITLQDPQNIQNRTISNFDYIKNNISVNIVEADNSYINKDESTKIVMKKFEEHNNKEEEEKQKKDQEELEKIEKKIKLEKEILIKNQQISVEQYLEMCDRNQEFQHKHQSNNQVAMSVTSTATQLSKNQNIIEYRGLTKEEIRNIIHNQVKNKQMKGYATMITNLGTLQIVIHANFVPLTSENFLELAENGYYNGTRFHRLIKDFMVQGGDPTGTGTGGQSIFGGKFEDEFHHKIKHNKPGILSMANSGPNQNGSQFFITLGQCYWLDEKHNAFGEIIGDQLALHKINKSDIQNDNRPKNKIFIDKIIVTQNPFRIIIQQMMKEKQDKIKEQQRIESEKSREHERWIKDEDKFTMPQDLLQQVNDDQDQNNQQNIQKAGLFQQITDPSQQFYDYVPKEKHRKQFNFQSW</sequence>
<dbReference type="PROSITE" id="PS50072">
    <property type="entry name" value="CSA_PPIASE_2"/>
    <property type="match status" value="1"/>
</dbReference>
<dbReference type="GO" id="GO:0016787">
    <property type="term" value="F:hydrolase activity"/>
    <property type="evidence" value="ECO:0007669"/>
    <property type="project" value="UniProtKB-KW"/>
</dbReference>
<dbReference type="Pfam" id="PF04564">
    <property type="entry name" value="U-box"/>
    <property type="match status" value="1"/>
</dbReference>
<evidence type="ECO:0000256" key="9">
    <source>
        <dbReference type="ARBA" id="ARBA00023110"/>
    </source>
</evidence>
<dbReference type="InterPro" id="IPR044666">
    <property type="entry name" value="Cyclophilin_A-like"/>
</dbReference>
<feature type="domain" description="U-box" evidence="14">
    <location>
        <begin position="15"/>
        <end position="88"/>
    </location>
</feature>
<dbReference type="PRINTS" id="PR00153">
    <property type="entry name" value="CSAPPISMRASE"/>
</dbReference>
<evidence type="ECO:0000256" key="3">
    <source>
        <dbReference type="ARBA" id="ARBA00004123"/>
    </source>
</evidence>
<dbReference type="OrthoDB" id="271386at2759"/>
<feature type="domain" description="PPIase cyclophilin-type" evidence="13">
    <location>
        <begin position="297"/>
        <end position="443"/>
    </location>
</feature>
<dbReference type="Pfam" id="PF00160">
    <property type="entry name" value="Pro_isomerase"/>
    <property type="match status" value="1"/>
</dbReference>
<dbReference type="SMART" id="SM00504">
    <property type="entry name" value="Ubox"/>
    <property type="match status" value="1"/>
</dbReference>
<reference evidence="15 16" key="1">
    <citation type="submission" date="2011-07" db="EMBL/GenBank/DDBJ databases">
        <authorList>
            <person name="Coyne R."/>
            <person name="Brami D."/>
            <person name="Johnson J."/>
            <person name="Hostetler J."/>
            <person name="Hannick L."/>
            <person name="Clark T."/>
            <person name="Cassidy-Hanley D."/>
            <person name="Inman J."/>
        </authorList>
    </citation>
    <scope>NUCLEOTIDE SEQUENCE [LARGE SCALE GENOMIC DNA]</scope>
    <source>
        <strain evidence="15 16">G5</strain>
    </source>
</reference>
<evidence type="ECO:0000256" key="11">
    <source>
        <dbReference type="ARBA" id="ARBA00023242"/>
    </source>
</evidence>
<organism evidence="15 16">
    <name type="scientific">Ichthyophthirius multifiliis</name>
    <name type="common">White spot disease agent</name>
    <name type="synonym">Ich</name>
    <dbReference type="NCBI Taxonomy" id="5932"/>
    <lineage>
        <taxon>Eukaryota</taxon>
        <taxon>Sar</taxon>
        <taxon>Alveolata</taxon>
        <taxon>Ciliophora</taxon>
        <taxon>Intramacronucleata</taxon>
        <taxon>Oligohymenophorea</taxon>
        <taxon>Hymenostomatida</taxon>
        <taxon>Ophryoglenina</taxon>
        <taxon>Ichthyophthirius</taxon>
    </lineage>
</organism>
<evidence type="ECO:0000256" key="12">
    <source>
        <dbReference type="SAM" id="Coils"/>
    </source>
</evidence>
<evidence type="ECO:0000259" key="13">
    <source>
        <dbReference type="PROSITE" id="PS50072"/>
    </source>
</evidence>
<dbReference type="FunFam" id="3.30.40.10:FF:000079">
    <property type="entry name" value="Peptidyl-prolyl cis-trans isomerase 2"/>
    <property type="match status" value="1"/>
</dbReference>
<evidence type="ECO:0000313" key="15">
    <source>
        <dbReference type="EMBL" id="EGR33135.1"/>
    </source>
</evidence>
<dbReference type="Gene3D" id="2.40.100.10">
    <property type="entry name" value="Cyclophilin-like"/>
    <property type="match status" value="1"/>
</dbReference>
<evidence type="ECO:0000256" key="10">
    <source>
        <dbReference type="ARBA" id="ARBA00023235"/>
    </source>
</evidence>
<dbReference type="FunCoup" id="G0QNQ5">
    <property type="interactions" value="385"/>
</dbReference>
<comment type="catalytic activity">
    <reaction evidence="1">
        <text>S-ubiquitinyl-[E2 ubiquitin-conjugating enzyme]-L-cysteine + [acceptor protein]-L-lysine = [E2 ubiquitin-conjugating enzyme]-L-cysteine + N(6)-ubiquitinyl-[acceptor protein]-L-lysine.</text>
        <dbReference type="EC" id="2.3.2.27"/>
    </reaction>
</comment>
<dbReference type="OMA" id="NFIKHCA"/>
<dbReference type="SUPFAM" id="SSF57850">
    <property type="entry name" value="RING/U-box"/>
    <property type="match status" value="1"/>
</dbReference>
<keyword evidence="9" id="KW-0697">Rotamase</keyword>
<dbReference type="EC" id="5.2.1.8" evidence="15"/>
<evidence type="ECO:0000256" key="7">
    <source>
        <dbReference type="ARBA" id="ARBA00022737"/>
    </source>
</evidence>
<dbReference type="InterPro" id="IPR029000">
    <property type="entry name" value="Cyclophilin-like_dom_sf"/>
</dbReference>
<evidence type="ECO:0000256" key="5">
    <source>
        <dbReference type="ARBA" id="ARBA00022574"/>
    </source>
</evidence>
<evidence type="ECO:0000256" key="2">
    <source>
        <dbReference type="ARBA" id="ARBA00000971"/>
    </source>
</evidence>
<keyword evidence="8" id="KW-0833">Ubl conjugation pathway</keyword>
<keyword evidence="7" id="KW-0677">Repeat</keyword>
<dbReference type="CDD" id="cd16663">
    <property type="entry name" value="RING-Ubox_PPIL2"/>
    <property type="match status" value="1"/>
</dbReference>
<keyword evidence="12" id="KW-0175">Coiled coil</keyword>
<dbReference type="GO" id="GO:0006457">
    <property type="term" value="P:protein folding"/>
    <property type="evidence" value="ECO:0007669"/>
    <property type="project" value="InterPro"/>
</dbReference>
<dbReference type="FunFam" id="2.40.100.10:FF:000003">
    <property type="entry name" value="Peptidylprolyl isomerase domain and WD repeat-containing 1"/>
    <property type="match status" value="1"/>
</dbReference>
<dbReference type="InterPro" id="IPR020892">
    <property type="entry name" value="Cyclophilin-type_PPIase_CS"/>
</dbReference>
<keyword evidence="10 15" id="KW-0413">Isomerase</keyword>
<dbReference type="GeneID" id="14909316"/>
<evidence type="ECO:0000259" key="14">
    <source>
        <dbReference type="PROSITE" id="PS51698"/>
    </source>
</evidence>
<dbReference type="RefSeq" id="XP_004037121.1">
    <property type="nucleotide sequence ID" value="XM_004037073.1"/>
</dbReference>
<evidence type="ECO:0000256" key="1">
    <source>
        <dbReference type="ARBA" id="ARBA00000900"/>
    </source>
</evidence>
<gene>
    <name evidence="15" type="ORF">IMG5_060850</name>
</gene>
<dbReference type="PROSITE" id="PS51698">
    <property type="entry name" value="U_BOX"/>
    <property type="match status" value="1"/>
</dbReference>
<dbReference type="GO" id="GO:0061630">
    <property type="term" value="F:ubiquitin protein ligase activity"/>
    <property type="evidence" value="ECO:0007669"/>
    <property type="project" value="UniProtKB-EC"/>
</dbReference>
<dbReference type="InterPro" id="IPR026951">
    <property type="entry name" value="PPIL2_U-box_dom"/>
</dbReference>
<dbReference type="PANTHER" id="PTHR45625">
    <property type="entry name" value="PEPTIDYL-PROLYL CIS-TRANS ISOMERASE-RELATED"/>
    <property type="match status" value="1"/>
</dbReference>
<dbReference type="GO" id="GO:0000209">
    <property type="term" value="P:protein polyubiquitination"/>
    <property type="evidence" value="ECO:0007669"/>
    <property type="project" value="TreeGrafter"/>
</dbReference>
<dbReference type="EMBL" id="GL983507">
    <property type="protein sequence ID" value="EGR33135.1"/>
    <property type="molecule type" value="Genomic_DNA"/>
</dbReference>
<comment type="catalytic activity">
    <reaction evidence="2">
        <text>[protein]-peptidylproline (omega=180) = [protein]-peptidylproline (omega=0)</text>
        <dbReference type="Rhea" id="RHEA:16237"/>
        <dbReference type="Rhea" id="RHEA-COMP:10747"/>
        <dbReference type="Rhea" id="RHEA-COMP:10748"/>
        <dbReference type="ChEBI" id="CHEBI:83833"/>
        <dbReference type="ChEBI" id="CHEBI:83834"/>
        <dbReference type="EC" id="5.2.1.8"/>
    </reaction>
</comment>
<evidence type="ECO:0000256" key="6">
    <source>
        <dbReference type="ARBA" id="ARBA00022679"/>
    </source>
</evidence>
<keyword evidence="6" id="KW-0808">Transferase</keyword>
<keyword evidence="15" id="KW-0378">Hydrolase</keyword>
<dbReference type="EC" id="3.1.2.15" evidence="15"/>
<dbReference type="PROSITE" id="PS00170">
    <property type="entry name" value="CSA_PPIASE_1"/>
    <property type="match status" value="1"/>
</dbReference>
<proteinExistence type="inferred from homology"/>
<evidence type="ECO:0000256" key="4">
    <source>
        <dbReference type="ARBA" id="ARBA00007930"/>
    </source>
</evidence>
<dbReference type="Gene3D" id="3.30.40.10">
    <property type="entry name" value="Zinc/RING finger domain, C3HC4 (zinc finger)"/>
    <property type="match status" value="1"/>
</dbReference>
<dbReference type="InterPro" id="IPR013083">
    <property type="entry name" value="Znf_RING/FYVE/PHD"/>
</dbReference>